<organism evidence="1 2">
    <name type="scientific">Saxophila tyrrhenica</name>
    <dbReference type="NCBI Taxonomy" id="1690608"/>
    <lineage>
        <taxon>Eukaryota</taxon>
        <taxon>Fungi</taxon>
        <taxon>Dikarya</taxon>
        <taxon>Ascomycota</taxon>
        <taxon>Pezizomycotina</taxon>
        <taxon>Dothideomycetes</taxon>
        <taxon>Dothideomycetidae</taxon>
        <taxon>Mycosphaerellales</taxon>
        <taxon>Extremaceae</taxon>
        <taxon>Saxophila</taxon>
    </lineage>
</organism>
<dbReference type="AlphaFoldDB" id="A0AAV9PPB7"/>
<reference evidence="1 2" key="1">
    <citation type="submission" date="2023-08" db="EMBL/GenBank/DDBJ databases">
        <title>Black Yeasts Isolated from many extreme environments.</title>
        <authorList>
            <person name="Coleine C."/>
            <person name="Stajich J.E."/>
            <person name="Selbmann L."/>
        </authorList>
    </citation>
    <scope>NUCLEOTIDE SEQUENCE [LARGE SCALE GENOMIC DNA]</scope>
    <source>
        <strain evidence="1 2">CCFEE 5935</strain>
    </source>
</reference>
<accession>A0AAV9PPB7</accession>
<sequence length="241" mass="27225">MTSHTASGPETAEENTYRELAQRYPQMKYQVARACAVAGYDKLYQELDVLPETHIAEEARECGSTAIYDQIMAAPVGKQSVGYATTPEFDDYGEETFGLWDDPGFEQRSIDITEDMSVDRNAVEATPLHPIDGVGSPLLYQRLPLDLPTIDEDVLIPISAYYGDIDRYERLRRPKMLPYELNCCVIGIYHNTMFAIWWSKQSMETKGICVIRAAINARFIMNNVLSRATTGDDKSDNPYLI</sequence>
<protein>
    <submittedName>
        <fullName evidence="1">Uncharacterized protein</fullName>
    </submittedName>
</protein>
<keyword evidence="2" id="KW-1185">Reference proteome</keyword>
<comment type="caution">
    <text evidence="1">The sequence shown here is derived from an EMBL/GenBank/DDBJ whole genome shotgun (WGS) entry which is preliminary data.</text>
</comment>
<evidence type="ECO:0000313" key="2">
    <source>
        <dbReference type="Proteomes" id="UP001337655"/>
    </source>
</evidence>
<gene>
    <name evidence="1" type="ORF">LTR77_001237</name>
</gene>
<name>A0AAV9PPB7_9PEZI</name>
<dbReference type="GeneID" id="89922585"/>
<dbReference type="EMBL" id="JAVRRT010000002">
    <property type="protein sequence ID" value="KAK5174157.1"/>
    <property type="molecule type" value="Genomic_DNA"/>
</dbReference>
<dbReference type="RefSeq" id="XP_064662826.1">
    <property type="nucleotide sequence ID" value="XM_064798499.1"/>
</dbReference>
<proteinExistence type="predicted"/>
<dbReference type="Proteomes" id="UP001337655">
    <property type="component" value="Unassembled WGS sequence"/>
</dbReference>
<evidence type="ECO:0000313" key="1">
    <source>
        <dbReference type="EMBL" id="KAK5174157.1"/>
    </source>
</evidence>